<dbReference type="Proteomes" id="UP001345219">
    <property type="component" value="Chromosome 7"/>
</dbReference>
<accession>A0AAN7QFT8</accession>
<evidence type="ECO:0000313" key="2">
    <source>
        <dbReference type="Proteomes" id="UP001345219"/>
    </source>
</evidence>
<dbReference type="EMBL" id="JAXIOK010000007">
    <property type="protein sequence ID" value="KAK4766279.1"/>
    <property type="molecule type" value="Genomic_DNA"/>
</dbReference>
<protein>
    <submittedName>
        <fullName evidence="1">Uncharacterized protein</fullName>
    </submittedName>
</protein>
<organism evidence="1 2">
    <name type="scientific">Trapa incisa</name>
    <dbReference type="NCBI Taxonomy" id="236973"/>
    <lineage>
        <taxon>Eukaryota</taxon>
        <taxon>Viridiplantae</taxon>
        <taxon>Streptophyta</taxon>
        <taxon>Embryophyta</taxon>
        <taxon>Tracheophyta</taxon>
        <taxon>Spermatophyta</taxon>
        <taxon>Magnoliopsida</taxon>
        <taxon>eudicotyledons</taxon>
        <taxon>Gunneridae</taxon>
        <taxon>Pentapetalae</taxon>
        <taxon>rosids</taxon>
        <taxon>malvids</taxon>
        <taxon>Myrtales</taxon>
        <taxon>Lythraceae</taxon>
        <taxon>Trapa</taxon>
    </lineage>
</organism>
<keyword evidence="2" id="KW-1185">Reference proteome</keyword>
<comment type="caution">
    <text evidence="1">The sequence shown here is derived from an EMBL/GenBank/DDBJ whole genome shotgun (WGS) entry which is preliminary data.</text>
</comment>
<dbReference type="AlphaFoldDB" id="A0AAN7QFT8"/>
<evidence type="ECO:0000313" key="1">
    <source>
        <dbReference type="EMBL" id="KAK4766279.1"/>
    </source>
</evidence>
<proteinExistence type="predicted"/>
<reference evidence="1 2" key="1">
    <citation type="journal article" date="2023" name="Hortic Res">
        <title>Pangenome of water caltrop reveals structural variations and asymmetric subgenome divergence after allopolyploidization.</title>
        <authorList>
            <person name="Zhang X."/>
            <person name="Chen Y."/>
            <person name="Wang L."/>
            <person name="Yuan Y."/>
            <person name="Fang M."/>
            <person name="Shi L."/>
            <person name="Lu R."/>
            <person name="Comes H.P."/>
            <person name="Ma Y."/>
            <person name="Chen Y."/>
            <person name="Huang G."/>
            <person name="Zhou Y."/>
            <person name="Zheng Z."/>
            <person name="Qiu Y."/>
        </authorList>
    </citation>
    <scope>NUCLEOTIDE SEQUENCE [LARGE SCALE GENOMIC DNA]</scope>
    <source>
        <tissue evidence="1">Roots</tissue>
    </source>
</reference>
<gene>
    <name evidence="1" type="ORF">SAY87_007921</name>
</gene>
<name>A0AAN7QFT8_9MYRT</name>
<sequence>MDANPAELSDSLKSKMFNSNGLVRFTSTVEKGYFKPEEGRSDVTDKSLSPVVGSKLELEAVVTYD</sequence>